<gene>
    <name evidence="1" type="ORF">KDA82_32645</name>
</gene>
<dbReference type="AlphaFoldDB" id="A0A8T4IZV9"/>
<proteinExistence type="predicted"/>
<dbReference type="Gene3D" id="2.60.60.20">
    <property type="entry name" value="PLAT/LH2 domain"/>
    <property type="match status" value="1"/>
</dbReference>
<name>A0A8T4IZV9_9ACTN</name>
<dbReference type="SUPFAM" id="SSF49723">
    <property type="entry name" value="Lipase/lipooxygenase domain (PLAT/LH2 domain)"/>
    <property type="match status" value="1"/>
</dbReference>
<evidence type="ECO:0008006" key="3">
    <source>
        <dbReference type="Google" id="ProtNLM"/>
    </source>
</evidence>
<accession>A0A8T4IZV9</accession>
<organism evidence="1 2">
    <name type="scientific">Streptomyces daliensis</name>
    <dbReference type="NCBI Taxonomy" id="299421"/>
    <lineage>
        <taxon>Bacteria</taxon>
        <taxon>Bacillati</taxon>
        <taxon>Actinomycetota</taxon>
        <taxon>Actinomycetes</taxon>
        <taxon>Kitasatosporales</taxon>
        <taxon>Streptomycetaceae</taxon>
        <taxon>Streptomyces</taxon>
    </lineage>
</organism>
<keyword evidence="2" id="KW-1185">Reference proteome</keyword>
<dbReference type="Proteomes" id="UP000675554">
    <property type="component" value="Unassembled WGS sequence"/>
</dbReference>
<evidence type="ECO:0000313" key="2">
    <source>
        <dbReference type="Proteomes" id="UP000675554"/>
    </source>
</evidence>
<dbReference type="EMBL" id="JAGSMN010001015">
    <property type="protein sequence ID" value="MBR7677659.1"/>
    <property type="molecule type" value="Genomic_DNA"/>
</dbReference>
<reference evidence="1" key="1">
    <citation type="submission" date="2021-04" db="EMBL/GenBank/DDBJ databases">
        <title>Sequencing of actinobacteria type strains.</title>
        <authorList>
            <person name="Nguyen G.-S."/>
            <person name="Wentzel A."/>
        </authorList>
    </citation>
    <scope>NUCLEOTIDE SEQUENCE</scope>
    <source>
        <strain evidence="1">DSM 42095</strain>
    </source>
</reference>
<protein>
    <recommendedName>
        <fullName evidence="3">PLAT domain-containing protein</fullName>
    </recommendedName>
</protein>
<dbReference type="InterPro" id="IPR036392">
    <property type="entry name" value="PLAT/LH2_dom_sf"/>
</dbReference>
<sequence length="154" mass="17112">MAPITQILAHVHTADVGGADTGAWVYLGIGGREFVVDSTGADFSVGAKQDFRFGDGNNLEEPEYNDPRTPPLDTDDLDYFPVYLRFEPAGSNPPWCVEWVKVTVNPESGRSLSYIHPSLEGETDRNRIWLDDSYGKALYLRPEHLLTPSARSVK</sequence>
<evidence type="ECO:0000313" key="1">
    <source>
        <dbReference type="EMBL" id="MBR7677659.1"/>
    </source>
</evidence>
<comment type="caution">
    <text evidence="1">The sequence shown here is derived from an EMBL/GenBank/DDBJ whole genome shotgun (WGS) entry which is preliminary data.</text>
</comment>